<name>A0A8K0P930_LADFU</name>
<dbReference type="SUPFAM" id="SSF48019">
    <property type="entry name" value="post-AAA+ oligomerization domain-like"/>
    <property type="match status" value="1"/>
</dbReference>
<evidence type="ECO:0000256" key="2">
    <source>
        <dbReference type="ARBA" id="ARBA00005378"/>
    </source>
</evidence>
<evidence type="ECO:0000256" key="5">
    <source>
        <dbReference type="ARBA" id="ARBA00022840"/>
    </source>
</evidence>
<sequence length="116" mass="13160">MQEKLEDICKQEGVTCKSDVLEKLVSLSKGDMRRAVTCLQSCAPLHPEKCIMLDDIYEVMGFMEQLNEKVIFSENLSRMQKVALCEKLAICLMRLQDGADEYLQLMDACGTMMTVI</sequence>
<comment type="caution">
    <text evidence="8">The sequence shown here is derived from an EMBL/GenBank/DDBJ whole genome shotgun (WGS) entry which is preliminary data.</text>
</comment>
<dbReference type="FunFam" id="1.10.8.60:FF:000032">
    <property type="entry name" value="Replication factor C subunit 4"/>
    <property type="match status" value="1"/>
</dbReference>
<evidence type="ECO:0000259" key="7">
    <source>
        <dbReference type="Pfam" id="PF08542"/>
    </source>
</evidence>
<evidence type="ECO:0000256" key="4">
    <source>
        <dbReference type="ARBA" id="ARBA00022741"/>
    </source>
</evidence>
<dbReference type="GO" id="GO:0003677">
    <property type="term" value="F:DNA binding"/>
    <property type="evidence" value="ECO:0007669"/>
    <property type="project" value="InterPro"/>
</dbReference>
<keyword evidence="9" id="KW-1185">Reference proteome</keyword>
<comment type="subcellular location">
    <subcellularLocation>
        <location evidence="1">Nucleus</location>
    </subcellularLocation>
</comment>
<keyword evidence="3" id="KW-0235">DNA replication</keyword>
<reference evidence="8" key="2">
    <citation type="submission" date="2017-10" db="EMBL/GenBank/DDBJ databases">
        <title>Ladona fulva Genome sequencing and assembly.</title>
        <authorList>
            <person name="Murali S."/>
            <person name="Richards S."/>
            <person name="Bandaranaike D."/>
            <person name="Bellair M."/>
            <person name="Blankenburg K."/>
            <person name="Chao H."/>
            <person name="Dinh H."/>
            <person name="Doddapaneni H."/>
            <person name="Dugan-Rocha S."/>
            <person name="Elkadiri S."/>
            <person name="Gnanaolivu R."/>
            <person name="Hernandez B."/>
            <person name="Skinner E."/>
            <person name="Javaid M."/>
            <person name="Lee S."/>
            <person name="Li M."/>
            <person name="Ming W."/>
            <person name="Munidasa M."/>
            <person name="Muniz J."/>
            <person name="Nguyen L."/>
            <person name="Hughes D."/>
            <person name="Osuji N."/>
            <person name="Pu L.-L."/>
            <person name="Puazo M."/>
            <person name="Qu C."/>
            <person name="Quiroz J."/>
            <person name="Raj R."/>
            <person name="Weissenberger G."/>
            <person name="Xin Y."/>
            <person name="Zou X."/>
            <person name="Han Y."/>
            <person name="Worley K."/>
            <person name="Muzny D."/>
            <person name="Gibbs R."/>
        </authorList>
    </citation>
    <scope>NUCLEOTIDE SEQUENCE</scope>
    <source>
        <strain evidence="8">Sampled in the wild</strain>
    </source>
</reference>
<organism evidence="8 9">
    <name type="scientific">Ladona fulva</name>
    <name type="common">Scarce chaser dragonfly</name>
    <name type="synonym">Libellula fulva</name>
    <dbReference type="NCBI Taxonomy" id="123851"/>
    <lineage>
        <taxon>Eukaryota</taxon>
        <taxon>Metazoa</taxon>
        <taxon>Ecdysozoa</taxon>
        <taxon>Arthropoda</taxon>
        <taxon>Hexapoda</taxon>
        <taxon>Insecta</taxon>
        <taxon>Pterygota</taxon>
        <taxon>Palaeoptera</taxon>
        <taxon>Odonata</taxon>
        <taxon>Epiprocta</taxon>
        <taxon>Anisoptera</taxon>
        <taxon>Libelluloidea</taxon>
        <taxon>Libellulidae</taxon>
        <taxon>Ladona</taxon>
    </lineage>
</organism>
<keyword evidence="6" id="KW-0539">Nucleus</keyword>
<dbReference type="InterPro" id="IPR047854">
    <property type="entry name" value="RFC_lid"/>
</dbReference>
<dbReference type="Gene3D" id="1.20.272.10">
    <property type="match status" value="1"/>
</dbReference>
<gene>
    <name evidence="8" type="ORF">J437_LFUL013345</name>
</gene>
<keyword evidence="4" id="KW-0547">Nucleotide-binding</keyword>
<dbReference type="Gene3D" id="1.10.8.60">
    <property type="match status" value="1"/>
</dbReference>
<dbReference type="OrthoDB" id="10249205at2759"/>
<dbReference type="CDD" id="cd18140">
    <property type="entry name" value="HLD_clamp_RFC"/>
    <property type="match status" value="1"/>
</dbReference>
<keyword evidence="5" id="KW-0067">ATP-binding</keyword>
<feature type="domain" description="Replication factor C C-terminal" evidence="7">
    <location>
        <begin position="63"/>
        <end position="110"/>
    </location>
</feature>
<protein>
    <recommendedName>
        <fullName evidence="7">Replication factor C C-terminal domain-containing protein</fullName>
    </recommendedName>
</protein>
<dbReference type="GO" id="GO:0005634">
    <property type="term" value="C:nucleus"/>
    <property type="evidence" value="ECO:0007669"/>
    <property type="project" value="UniProtKB-SubCell"/>
</dbReference>
<evidence type="ECO:0000313" key="9">
    <source>
        <dbReference type="Proteomes" id="UP000792457"/>
    </source>
</evidence>
<dbReference type="Proteomes" id="UP000792457">
    <property type="component" value="Unassembled WGS sequence"/>
</dbReference>
<dbReference type="InterPro" id="IPR008921">
    <property type="entry name" value="DNA_pol3_clamp-load_cplx_C"/>
</dbReference>
<proteinExistence type="inferred from homology"/>
<dbReference type="GO" id="GO:0006260">
    <property type="term" value="P:DNA replication"/>
    <property type="evidence" value="ECO:0007669"/>
    <property type="project" value="UniProtKB-KW"/>
</dbReference>
<reference evidence="8" key="1">
    <citation type="submission" date="2013-04" db="EMBL/GenBank/DDBJ databases">
        <authorList>
            <person name="Qu J."/>
            <person name="Murali S.C."/>
            <person name="Bandaranaike D."/>
            <person name="Bellair M."/>
            <person name="Blankenburg K."/>
            <person name="Chao H."/>
            <person name="Dinh H."/>
            <person name="Doddapaneni H."/>
            <person name="Downs B."/>
            <person name="Dugan-Rocha S."/>
            <person name="Elkadiri S."/>
            <person name="Gnanaolivu R.D."/>
            <person name="Hernandez B."/>
            <person name="Javaid M."/>
            <person name="Jayaseelan J.C."/>
            <person name="Lee S."/>
            <person name="Li M."/>
            <person name="Ming W."/>
            <person name="Munidasa M."/>
            <person name="Muniz J."/>
            <person name="Nguyen L."/>
            <person name="Ongeri F."/>
            <person name="Osuji N."/>
            <person name="Pu L.-L."/>
            <person name="Puazo M."/>
            <person name="Qu C."/>
            <person name="Quiroz J."/>
            <person name="Raj R."/>
            <person name="Weissenberger G."/>
            <person name="Xin Y."/>
            <person name="Zou X."/>
            <person name="Han Y."/>
            <person name="Richards S."/>
            <person name="Worley K."/>
            <person name="Muzny D."/>
            <person name="Gibbs R."/>
        </authorList>
    </citation>
    <scope>NUCLEOTIDE SEQUENCE</scope>
    <source>
        <strain evidence="8">Sampled in the wild</strain>
    </source>
</reference>
<accession>A0A8K0P930</accession>
<dbReference type="Pfam" id="PF08542">
    <property type="entry name" value="Rep_fac_C"/>
    <property type="match status" value="1"/>
</dbReference>
<evidence type="ECO:0000313" key="8">
    <source>
        <dbReference type="EMBL" id="KAG8236508.1"/>
    </source>
</evidence>
<evidence type="ECO:0000256" key="1">
    <source>
        <dbReference type="ARBA" id="ARBA00004123"/>
    </source>
</evidence>
<dbReference type="InterPro" id="IPR013748">
    <property type="entry name" value="Rep_factorC_C"/>
</dbReference>
<dbReference type="Pfam" id="PF21960">
    <property type="entry name" value="RCF1-5-like_lid"/>
    <property type="match status" value="1"/>
</dbReference>
<evidence type="ECO:0000256" key="6">
    <source>
        <dbReference type="ARBA" id="ARBA00023242"/>
    </source>
</evidence>
<dbReference type="EMBL" id="KZ309036">
    <property type="protein sequence ID" value="KAG8236508.1"/>
    <property type="molecule type" value="Genomic_DNA"/>
</dbReference>
<dbReference type="AlphaFoldDB" id="A0A8K0P930"/>
<evidence type="ECO:0000256" key="3">
    <source>
        <dbReference type="ARBA" id="ARBA00022705"/>
    </source>
</evidence>
<dbReference type="GO" id="GO:0005524">
    <property type="term" value="F:ATP binding"/>
    <property type="evidence" value="ECO:0007669"/>
    <property type="project" value="UniProtKB-KW"/>
</dbReference>
<comment type="similarity">
    <text evidence="2">Belongs to the activator 1 small subunits family.</text>
</comment>